<dbReference type="Pfam" id="PF06271">
    <property type="entry name" value="RDD"/>
    <property type="match status" value="1"/>
</dbReference>
<dbReference type="GeneID" id="68851999"/>
<dbReference type="RefSeq" id="WP_267491232.1">
    <property type="nucleotide sequence ID" value="NZ_CP064788.1"/>
</dbReference>
<dbReference type="InterPro" id="IPR010432">
    <property type="entry name" value="RDD"/>
</dbReference>
<evidence type="ECO:0000259" key="6">
    <source>
        <dbReference type="Pfam" id="PF06271"/>
    </source>
</evidence>
<proteinExistence type="predicted"/>
<dbReference type="KEGG" id="hds:HSR122_1361"/>
<feature type="domain" description="RDD" evidence="6">
    <location>
        <begin position="10"/>
        <end position="144"/>
    </location>
</feature>
<name>A0A897N8Z5_9EURY</name>
<accession>A0A897N8Z5</accession>
<dbReference type="PANTHER" id="PTHR38480">
    <property type="entry name" value="SLR0254 PROTEIN"/>
    <property type="match status" value="1"/>
</dbReference>
<organism evidence="7 8">
    <name type="scientific">Halapricum desulfuricans</name>
    <dbReference type="NCBI Taxonomy" id="2841257"/>
    <lineage>
        <taxon>Archaea</taxon>
        <taxon>Methanobacteriati</taxon>
        <taxon>Methanobacteriota</taxon>
        <taxon>Stenosarchaea group</taxon>
        <taxon>Halobacteria</taxon>
        <taxon>Halobacteriales</taxon>
        <taxon>Haloarculaceae</taxon>
        <taxon>Halapricum</taxon>
    </lineage>
</organism>
<feature type="transmembrane region" description="Helical" evidence="5">
    <location>
        <begin position="58"/>
        <end position="77"/>
    </location>
</feature>
<evidence type="ECO:0000313" key="7">
    <source>
        <dbReference type="EMBL" id="QSG08758.1"/>
    </source>
</evidence>
<dbReference type="GO" id="GO:0016020">
    <property type="term" value="C:membrane"/>
    <property type="evidence" value="ECO:0007669"/>
    <property type="project" value="UniProtKB-SubCell"/>
</dbReference>
<sequence>MSSNTKRRCGVGIRGVAMAIDSIIWMALFMITVSAVGLMTGDLQTTSEGVETNLEGGAALAGLTLWLAVSILYHTVLEWRWGKTLGKYLVSIKVTGVDGKSPSLLGSLLRNLLRLIDWLPFFYLVGIVTIAVSKSDRRLGDRVGNTIVVRP</sequence>
<keyword evidence="3 5" id="KW-1133">Transmembrane helix</keyword>
<feature type="transmembrane region" description="Helical" evidence="5">
    <location>
        <begin position="12"/>
        <end position="38"/>
    </location>
</feature>
<dbReference type="PANTHER" id="PTHR38480:SF1">
    <property type="entry name" value="SLR0254 PROTEIN"/>
    <property type="match status" value="1"/>
</dbReference>
<keyword evidence="8" id="KW-1185">Reference proteome</keyword>
<evidence type="ECO:0000256" key="4">
    <source>
        <dbReference type="ARBA" id="ARBA00023136"/>
    </source>
</evidence>
<evidence type="ECO:0000256" key="3">
    <source>
        <dbReference type="ARBA" id="ARBA00022989"/>
    </source>
</evidence>
<evidence type="ECO:0000256" key="2">
    <source>
        <dbReference type="ARBA" id="ARBA00022692"/>
    </source>
</evidence>
<evidence type="ECO:0000313" key="8">
    <source>
        <dbReference type="Proteomes" id="UP000662973"/>
    </source>
</evidence>
<reference evidence="7 8" key="1">
    <citation type="submission" date="2020-11" db="EMBL/GenBank/DDBJ databases">
        <title>Carbohydrate-dependent, anaerobic sulfur respiration: A novel catabolism in halophilic archaea.</title>
        <authorList>
            <person name="Sorokin D.Y."/>
            <person name="Messina E."/>
            <person name="Smedile F."/>
            <person name="La Cono V."/>
            <person name="Hallsworth J.E."/>
            <person name="Yakimov M.M."/>
        </authorList>
    </citation>
    <scope>NUCLEOTIDE SEQUENCE [LARGE SCALE GENOMIC DNA]</scope>
    <source>
        <strain evidence="7 8">HSR12-2</strain>
    </source>
</reference>
<evidence type="ECO:0000256" key="1">
    <source>
        <dbReference type="ARBA" id="ARBA00004141"/>
    </source>
</evidence>
<comment type="subcellular location">
    <subcellularLocation>
        <location evidence="1">Membrane</location>
        <topology evidence="1">Multi-pass membrane protein</topology>
    </subcellularLocation>
</comment>
<keyword evidence="2 5" id="KW-0812">Transmembrane</keyword>
<dbReference type="EMBL" id="CP064788">
    <property type="protein sequence ID" value="QSG08758.1"/>
    <property type="molecule type" value="Genomic_DNA"/>
</dbReference>
<evidence type="ECO:0000256" key="5">
    <source>
        <dbReference type="SAM" id="Phobius"/>
    </source>
</evidence>
<keyword evidence="4 5" id="KW-0472">Membrane</keyword>
<protein>
    <submittedName>
        <fullName evidence="7">Putative membrane protein YckC, RDD family</fullName>
    </submittedName>
</protein>
<gene>
    <name evidence="7" type="ORF">HSR122_1361</name>
</gene>
<dbReference type="AlphaFoldDB" id="A0A897N8Z5"/>
<dbReference type="Proteomes" id="UP000662973">
    <property type="component" value="Chromosome"/>
</dbReference>